<evidence type="ECO:0000313" key="2">
    <source>
        <dbReference type="Proteomes" id="UP000324598"/>
    </source>
</evidence>
<dbReference type="GeneID" id="77950199"/>
<dbReference type="Proteomes" id="UP000324598">
    <property type="component" value="Segment"/>
</dbReference>
<sequence length="85" mass="9664">MKHDINTVPVVKQLKELKVGDVFETIPPKKKIYLVVKLDASSIRQYSLMGSWRVVLDLVSDKVTVLKSDTNVQLIDNVRLTNKVD</sequence>
<organism evidence="1 2">
    <name type="scientific">Shigella phage SGF2</name>
    <dbReference type="NCBI Taxonomy" id="2601630"/>
    <lineage>
        <taxon>Viruses</taxon>
        <taxon>Duplodnaviria</taxon>
        <taxon>Heunggongvirae</taxon>
        <taxon>Uroviricota</taxon>
        <taxon>Caudoviricetes</taxon>
        <taxon>Mktvariviridae</taxon>
        <taxon>Gordonclarkvirinae</taxon>
        <taxon>Kuravirus</taxon>
        <taxon>Kuravirus SGF2</taxon>
    </lineage>
</organism>
<evidence type="ECO:0000313" key="1">
    <source>
        <dbReference type="EMBL" id="QEM42680.1"/>
    </source>
</evidence>
<reference evidence="1 2" key="1">
    <citation type="submission" date="2019-07" db="EMBL/GenBank/DDBJ databases">
        <title>Complete genome sequence of SGF2, a novel phage infecting Shigella flexneri.</title>
        <authorList>
            <person name="Lu H."/>
            <person name="Liu X."/>
            <person name="Lu M."/>
            <person name="Liu H."/>
        </authorList>
    </citation>
    <scope>NUCLEOTIDE SEQUENCE [LARGE SCALE GENOMIC DNA]</scope>
</reference>
<name>A0A5C1K930_9CAUD</name>
<protein>
    <submittedName>
        <fullName evidence="1">Uncharacterized protein</fullName>
    </submittedName>
</protein>
<keyword evidence="2" id="KW-1185">Reference proteome</keyword>
<accession>A0A5C1K930</accession>
<dbReference type="RefSeq" id="YP_010673896.1">
    <property type="nucleotide sequence ID" value="NC_070988.1"/>
</dbReference>
<dbReference type="EMBL" id="MN148435">
    <property type="protein sequence ID" value="QEM42680.1"/>
    <property type="molecule type" value="Genomic_DNA"/>
</dbReference>
<dbReference type="KEGG" id="vg:77950199"/>
<proteinExistence type="predicted"/>